<evidence type="ECO:0000259" key="2">
    <source>
        <dbReference type="Pfam" id="PF02272"/>
    </source>
</evidence>
<accession>A0A6I6K3E6</accession>
<gene>
    <name evidence="3" type="ORF">GM418_25710</name>
</gene>
<keyword evidence="4" id="KW-1185">Reference proteome</keyword>
<dbReference type="GO" id="GO:0003676">
    <property type="term" value="F:nucleic acid binding"/>
    <property type="evidence" value="ECO:0007669"/>
    <property type="project" value="InterPro"/>
</dbReference>
<evidence type="ECO:0000313" key="3">
    <source>
        <dbReference type="EMBL" id="QGY46932.1"/>
    </source>
</evidence>
<name>A0A6I6K3E6_9BACT</name>
<dbReference type="Gene3D" id="3.90.1640.10">
    <property type="entry name" value="inorganic pyrophosphatase (n-terminal core)"/>
    <property type="match status" value="1"/>
</dbReference>
<dbReference type="InterPro" id="IPR003156">
    <property type="entry name" value="DHHA1_dom"/>
</dbReference>
<sequence>MVLENTGNEIFNFVSEFLAGNAKNIVIVPHENPDGDAVGSSIGLAEILKNSGQNVCIISPNDYPDFLKWFSSEIEILVFEREKKRAKEYLEKADLLICVDFNDAKRAAKMEKEILGFSNLKLLIDHHPYPVNFCDYTVSEPKYSSTAELIFDFVGKIGFEKYLNHNSAEALYTGILTDTGSFSHNTARPNMFRVVSELMKFGINTDKIQSNIYHNFSSDRMKLLGYCLNEKMEVFPEFRSAVISITKAELEEFNFKPGDTEGFVNYPLSINNVVFSALFIEKEGFVKASFRSKGSFPANEFSGSHFNGGGHLNAAGGESKEDFDKTIELFKQLLSKYKHQLLETKI</sequence>
<feature type="domain" description="DDH" evidence="1">
    <location>
        <begin position="24"/>
        <end position="175"/>
    </location>
</feature>
<dbReference type="InterPro" id="IPR051319">
    <property type="entry name" value="Oligoribo/pAp-PDE_c-di-AMP_PDE"/>
</dbReference>
<reference evidence="3 4" key="1">
    <citation type="submission" date="2019-11" db="EMBL/GenBank/DDBJ databases">
        <authorList>
            <person name="Zheng R.K."/>
            <person name="Sun C.M."/>
        </authorList>
    </citation>
    <scope>NUCLEOTIDE SEQUENCE [LARGE SCALE GENOMIC DNA]</scope>
    <source>
        <strain evidence="3 4">WC007</strain>
    </source>
</reference>
<dbReference type="InterPro" id="IPR001667">
    <property type="entry name" value="DDH_dom"/>
</dbReference>
<dbReference type="SUPFAM" id="SSF64182">
    <property type="entry name" value="DHH phosphoesterases"/>
    <property type="match status" value="1"/>
</dbReference>
<dbReference type="KEGG" id="mcos:GM418_25710"/>
<feature type="domain" description="DHHA1" evidence="2">
    <location>
        <begin position="252"/>
        <end position="335"/>
    </location>
</feature>
<dbReference type="InterPro" id="IPR038763">
    <property type="entry name" value="DHH_sf"/>
</dbReference>
<organism evidence="3 4">
    <name type="scientific">Maribellus comscasis</name>
    <dbReference type="NCBI Taxonomy" id="2681766"/>
    <lineage>
        <taxon>Bacteria</taxon>
        <taxon>Pseudomonadati</taxon>
        <taxon>Bacteroidota</taxon>
        <taxon>Bacteroidia</taxon>
        <taxon>Marinilabiliales</taxon>
        <taxon>Prolixibacteraceae</taxon>
        <taxon>Maribellus</taxon>
    </lineage>
</organism>
<dbReference type="Proteomes" id="UP000428260">
    <property type="component" value="Chromosome"/>
</dbReference>
<dbReference type="PANTHER" id="PTHR47618:SF1">
    <property type="entry name" value="BIFUNCTIONAL OLIGORIBONUCLEASE AND PAP PHOSPHATASE NRNA"/>
    <property type="match status" value="1"/>
</dbReference>
<dbReference type="Gene3D" id="3.10.310.30">
    <property type="match status" value="1"/>
</dbReference>
<evidence type="ECO:0000313" key="4">
    <source>
        <dbReference type="Proteomes" id="UP000428260"/>
    </source>
</evidence>
<evidence type="ECO:0000259" key="1">
    <source>
        <dbReference type="Pfam" id="PF01368"/>
    </source>
</evidence>
<dbReference type="PANTHER" id="PTHR47618">
    <property type="entry name" value="BIFUNCTIONAL OLIGORIBONUCLEASE AND PAP PHOSPHATASE NRNA"/>
    <property type="match status" value="1"/>
</dbReference>
<dbReference type="AlphaFoldDB" id="A0A6I6K3E6"/>
<protein>
    <submittedName>
        <fullName evidence="3">Bifunctional oligoribonuclease/PAP phosphatase NrnA</fullName>
    </submittedName>
</protein>
<dbReference type="Pfam" id="PF02272">
    <property type="entry name" value="DHHA1"/>
    <property type="match status" value="1"/>
</dbReference>
<proteinExistence type="predicted"/>
<dbReference type="Pfam" id="PF01368">
    <property type="entry name" value="DHH"/>
    <property type="match status" value="1"/>
</dbReference>
<dbReference type="EMBL" id="CP046401">
    <property type="protein sequence ID" value="QGY46932.1"/>
    <property type="molecule type" value="Genomic_DNA"/>
</dbReference>